<name>A0ABS7JWV2_9SPHN</name>
<proteinExistence type="predicted"/>
<dbReference type="Gene3D" id="1.25.40.10">
    <property type="entry name" value="Tetratricopeptide repeat domain"/>
    <property type="match status" value="2"/>
</dbReference>
<keyword evidence="3" id="KW-1185">Reference proteome</keyword>
<evidence type="ECO:0000313" key="2">
    <source>
        <dbReference type="EMBL" id="MBX7502135.1"/>
    </source>
</evidence>
<keyword evidence="1" id="KW-0175">Coiled coil</keyword>
<dbReference type="EMBL" id="JAIGNU010000002">
    <property type="protein sequence ID" value="MBX7502135.1"/>
    <property type="molecule type" value="Genomic_DNA"/>
</dbReference>
<dbReference type="SMART" id="SM00028">
    <property type="entry name" value="TPR"/>
    <property type="match status" value="3"/>
</dbReference>
<organism evidence="2 3">
    <name type="scientific">Qipengyuania mesophila</name>
    <dbReference type="NCBI Taxonomy" id="2867246"/>
    <lineage>
        <taxon>Bacteria</taxon>
        <taxon>Pseudomonadati</taxon>
        <taxon>Pseudomonadota</taxon>
        <taxon>Alphaproteobacteria</taxon>
        <taxon>Sphingomonadales</taxon>
        <taxon>Erythrobacteraceae</taxon>
        <taxon>Qipengyuania</taxon>
    </lineage>
</organism>
<evidence type="ECO:0008006" key="4">
    <source>
        <dbReference type="Google" id="ProtNLM"/>
    </source>
</evidence>
<gene>
    <name evidence="2" type="ORF">K3181_11845</name>
</gene>
<dbReference type="Proteomes" id="UP000782554">
    <property type="component" value="Unassembled WGS sequence"/>
</dbReference>
<protein>
    <recommendedName>
        <fullName evidence="4">Tetratricopeptide repeat protein</fullName>
    </recommendedName>
</protein>
<dbReference type="PANTHER" id="PTHR45588:SF1">
    <property type="entry name" value="WW DOMAIN-CONTAINING PROTEIN"/>
    <property type="match status" value="1"/>
</dbReference>
<accession>A0ABS7JWV2</accession>
<comment type="caution">
    <text evidence="2">The sequence shown here is derived from an EMBL/GenBank/DDBJ whole genome shotgun (WGS) entry which is preliminary data.</text>
</comment>
<dbReference type="RefSeq" id="WP_221603306.1">
    <property type="nucleotide sequence ID" value="NZ_JAIGNU010000002.1"/>
</dbReference>
<sequence length="593" mass="63598">MARTLIYAALVAGGSALVGPMSGEAKAGLSQATLDALDPTRPGRLACRGFFDSAAALDRRLAMAQDYATKLGATGGSIRLFEHIGTNQLPATGLSPEARKYFDQGVALVFGFNHKAAIRSFAQAARLDPNCAMCWWGIALANGPNINAGMDDAANRAALEALEQADDLGAELTSLERELIAAQKLRYSAAGKERVELDAQYADAMMSLAKANPVNDDLQILASEAAMNTRPWDYWTQDKQAQPRIAEAVSLIETVIARNPLHPQASHLYIHLMENGPDPKRAESAADELARSGPASLGHLVHMPAHIYYRIGRYADSMEANIAAARADERYLAIAGDDGLYRYGYYPHNVHFLLTSAQMVGNLNAVASETERLRSIIDEEVAKQLPWVQAIHAAPAFALAQYGSPEAILALTGKSTELAYVEAMRHYARAVAQALAGNEAAFGTEIAALEAAASSSELAAMGEQGFPAPDLVTLASHVARGRHALATGDPAAALVHFEKAEAIEATIPYNEPPYWYYPVAQSRGAALYALGRHGEASAAFRKALFQAPNNGWALYGLSKSEAGAGRRLEARAAKAKLDEVWQGDSSWLRMTRL</sequence>
<dbReference type="PANTHER" id="PTHR45588">
    <property type="entry name" value="TPR DOMAIN-CONTAINING PROTEIN"/>
    <property type="match status" value="1"/>
</dbReference>
<dbReference type="InterPro" id="IPR019734">
    <property type="entry name" value="TPR_rpt"/>
</dbReference>
<evidence type="ECO:0000313" key="3">
    <source>
        <dbReference type="Proteomes" id="UP000782554"/>
    </source>
</evidence>
<reference evidence="2 3" key="1">
    <citation type="submission" date="2021-08" db="EMBL/GenBank/DDBJ databases">
        <title>Comparative Genomics Analysis of the Genus Qipengyuania Reveals Extensive Genetic Diversity and Metabolic Versatility, Including the Description of Fifteen Novel Species.</title>
        <authorList>
            <person name="Liu Y."/>
        </authorList>
    </citation>
    <scope>NUCLEOTIDE SEQUENCE [LARGE SCALE GENOMIC DNA]</scope>
    <source>
        <strain evidence="2 3">YG27</strain>
    </source>
</reference>
<feature type="coiled-coil region" evidence="1">
    <location>
        <begin position="158"/>
        <end position="185"/>
    </location>
</feature>
<evidence type="ECO:0000256" key="1">
    <source>
        <dbReference type="SAM" id="Coils"/>
    </source>
</evidence>
<dbReference type="InterPro" id="IPR011990">
    <property type="entry name" value="TPR-like_helical_dom_sf"/>
</dbReference>
<dbReference type="SUPFAM" id="SSF81901">
    <property type="entry name" value="HCP-like"/>
    <property type="match status" value="1"/>
</dbReference>
<dbReference type="SUPFAM" id="SSF48452">
    <property type="entry name" value="TPR-like"/>
    <property type="match status" value="1"/>
</dbReference>